<dbReference type="EC" id="2.3.1.-" evidence="7"/>
<comment type="catalytic activity">
    <reaction evidence="6 7">
        <text>a 2-deoxystreptamine antibiotic + acetyl-CoA = an N(3)-acetyl-2-deoxystreptamine antibiotic + CoA + H(+)</text>
        <dbReference type="Rhea" id="RHEA:12665"/>
        <dbReference type="ChEBI" id="CHEBI:15378"/>
        <dbReference type="ChEBI" id="CHEBI:57287"/>
        <dbReference type="ChEBI" id="CHEBI:57288"/>
        <dbReference type="ChEBI" id="CHEBI:57921"/>
        <dbReference type="ChEBI" id="CHEBI:77452"/>
        <dbReference type="EC" id="2.3.1.81"/>
    </reaction>
</comment>
<evidence type="ECO:0000256" key="7">
    <source>
        <dbReference type="RuleBase" id="RU365031"/>
    </source>
</evidence>
<keyword evidence="7" id="KW-0046">Antibiotic resistance</keyword>
<gene>
    <name evidence="8" type="primary">aac(3)-IVa</name>
</gene>
<dbReference type="InterPro" id="IPR003679">
    <property type="entry name" value="Amioglycoside_AcTrfase"/>
</dbReference>
<evidence type="ECO:0000256" key="5">
    <source>
        <dbReference type="ARBA" id="ARBA00023315"/>
    </source>
</evidence>
<proteinExistence type="inferred from homology"/>
<geneLocation type="plasmid" evidence="8">
    <name>pA3T</name>
</geneLocation>
<dbReference type="SUPFAM" id="SSF110710">
    <property type="entry name" value="TTHA0583/YokD-like"/>
    <property type="match status" value="1"/>
</dbReference>
<dbReference type="PANTHER" id="PTHR11104:SF0">
    <property type="entry name" value="SPBETA PROPHAGE-DERIVED AMINOGLYCOSIDE N(3')-ACETYLTRANSFERASE-LIKE PROTEIN YOKD"/>
    <property type="match status" value="1"/>
</dbReference>
<dbReference type="PANTHER" id="PTHR11104">
    <property type="entry name" value="AMINOGLYCOSIDE N3-ACETYLTRANSFERASE"/>
    <property type="match status" value="1"/>
</dbReference>
<reference evidence="8" key="1">
    <citation type="journal article" date="2016" name="Antimicrob. Agents Chemother.">
        <title>IncHI2 Plasmids Are The Key Vectors Responsible for OqxAB Transmission among Salmonella spp.</title>
        <authorList>
            <person name="Wong M.H."/>
            <person name="Chan E.W."/>
            <person name="Xie L."/>
            <person name="Li R."/>
            <person name="Chen S."/>
        </authorList>
    </citation>
    <scope>NUCLEOTIDE SEQUENCE</scope>
    <source>
        <strain evidence="8">A3</strain>
        <plasmid evidence="8">pA3T</plasmid>
    </source>
</reference>
<evidence type="ECO:0000256" key="1">
    <source>
        <dbReference type="ARBA" id="ARBA00003521"/>
    </source>
</evidence>
<evidence type="ECO:0000313" key="8">
    <source>
        <dbReference type="EMBL" id="AOR05992.1"/>
    </source>
</evidence>
<evidence type="ECO:0000256" key="2">
    <source>
        <dbReference type="ARBA" id="ARBA00006383"/>
    </source>
</evidence>
<comment type="function">
    <text evidence="1">Resistance to antibiotics containing the 2-deoxy-streptamine ring including gentamicin, kanamycin, tobramycin, neomycin and apramycin.</text>
</comment>
<dbReference type="EMBL" id="KX421096">
    <property type="protein sequence ID" value="AOR05992.1"/>
    <property type="molecule type" value="Genomic_DNA"/>
</dbReference>
<evidence type="ECO:0000256" key="4">
    <source>
        <dbReference type="ARBA" id="ARBA00022679"/>
    </source>
</evidence>
<evidence type="ECO:0000256" key="6">
    <source>
        <dbReference type="ARBA" id="ARBA00052868"/>
    </source>
</evidence>
<comment type="similarity">
    <text evidence="2 7">Belongs to the antibiotic N-acetyltransferase family.</text>
</comment>
<keyword evidence="5 7" id="KW-0012">Acyltransferase</keyword>
<dbReference type="GO" id="GO:0046353">
    <property type="term" value="F:aminoglycoside 3-N-acetyltransferase activity"/>
    <property type="evidence" value="ECO:0007669"/>
    <property type="project" value="UniProtKB-EC"/>
</dbReference>
<dbReference type="SMR" id="A0A1C9T847"/>
<sequence length="267" mass="28795">MSSAVECNVVQYEWRKAELIGQLLNLGVTPGGVLLVHSSFRSVRPLEDGPLGLIEALRAALGPGGTLVMPSWSGLDDEPFDPATSPVTPDLGVVSDTFWRLPNVKRSAHPFAFAAAGPQAEQIISDPLPLPPHSPASPVARVHELDGQVLLLGVGHDANTTLHLAELMAKVPYGVPRHCTILQDGKLVRVDYLENDHCCERFALADRWLKEKSLQKEGPVGHAFARLIRSRDIVATALGQLGRDPLIFLHPPEAGCEECDAARQSIG</sequence>
<dbReference type="AlphaFoldDB" id="A0A1C9T847"/>
<dbReference type="InterPro" id="IPR028345">
    <property type="entry name" value="Antibiotic_NAT-like"/>
</dbReference>
<keyword evidence="8" id="KW-0614">Plasmid</keyword>
<dbReference type="NCBIfam" id="NF033081">
    <property type="entry name" value="AAC_3_IV"/>
    <property type="match status" value="1"/>
</dbReference>
<protein>
    <recommendedName>
        <fullName evidence="3 7">Aminoglycoside N(3)-acetyltransferase</fullName>
        <ecNumber evidence="7">2.3.1.-</ecNumber>
    </recommendedName>
</protein>
<dbReference type="Pfam" id="PF02522">
    <property type="entry name" value="Antibiotic_NAT"/>
    <property type="match status" value="1"/>
</dbReference>
<name>A0A1C9T847_SALET</name>
<dbReference type="GO" id="GO:0046677">
    <property type="term" value="P:response to antibiotic"/>
    <property type="evidence" value="ECO:0007669"/>
    <property type="project" value="UniProtKB-KW"/>
</dbReference>
<keyword evidence="4 7" id="KW-0808">Transferase</keyword>
<organism evidence="8">
    <name type="scientific">Salmonella enterica subsp. enterica serovar Indiana</name>
    <dbReference type="NCBI Taxonomy" id="286783"/>
    <lineage>
        <taxon>Bacteria</taxon>
        <taxon>Pseudomonadati</taxon>
        <taxon>Pseudomonadota</taxon>
        <taxon>Gammaproteobacteria</taxon>
        <taxon>Enterobacterales</taxon>
        <taxon>Enterobacteriaceae</taxon>
        <taxon>Salmonella</taxon>
    </lineage>
</organism>
<accession>A0A1C9T847</accession>
<evidence type="ECO:0000256" key="3">
    <source>
        <dbReference type="ARBA" id="ARBA00012882"/>
    </source>
</evidence>